<gene>
    <name evidence="1" type="ORF">GHT07_20045</name>
</gene>
<reference evidence="1 2" key="1">
    <citation type="submission" date="2019-11" db="EMBL/GenBank/DDBJ databases">
        <title>Caenimonas koreensis gen. nov., sp. nov., isolated from activated sludge.</title>
        <authorList>
            <person name="Seung H.R."/>
        </authorList>
    </citation>
    <scope>NUCLEOTIDE SEQUENCE [LARGE SCALE GENOMIC DNA]</scope>
    <source>
        <strain evidence="1 2">EMB320</strain>
    </source>
</reference>
<organism evidence="1 2">
    <name type="scientific">Caenimonas koreensis DSM 17982</name>
    <dbReference type="NCBI Taxonomy" id="1121255"/>
    <lineage>
        <taxon>Bacteria</taxon>
        <taxon>Pseudomonadati</taxon>
        <taxon>Pseudomonadota</taxon>
        <taxon>Betaproteobacteria</taxon>
        <taxon>Burkholderiales</taxon>
        <taxon>Comamonadaceae</taxon>
        <taxon>Caenimonas</taxon>
    </lineage>
</organism>
<accession>A0A844B8U7</accession>
<name>A0A844B8U7_9BURK</name>
<sequence>MRPDVGPTACLSFEPDEARCLLWLPLAVRHKLDGCRLRLSLLEWQALPLETRAELLHLPAGADFALCALQAGASRDTRLRQPARLEAYEVAQALDCDAAAAGAWLAAATPFAHYVLSRRNRAKTWVAAGGVGLAAR</sequence>
<dbReference type="InterPro" id="IPR013481">
    <property type="entry name" value="NarM"/>
</dbReference>
<comment type="caution">
    <text evidence="1">The sequence shown here is derived from an EMBL/GenBank/DDBJ whole genome shotgun (WGS) entry which is preliminary data.</text>
</comment>
<dbReference type="Pfam" id="PF09655">
    <property type="entry name" value="Nitr_red_assoc"/>
    <property type="match status" value="1"/>
</dbReference>
<dbReference type="RefSeq" id="WP_083293375.1">
    <property type="nucleotide sequence ID" value="NZ_WJBU01000027.1"/>
</dbReference>
<dbReference type="AlphaFoldDB" id="A0A844B8U7"/>
<dbReference type="Proteomes" id="UP000487350">
    <property type="component" value="Unassembled WGS sequence"/>
</dbReference>
<keyword evidence="2" id="KW-1185">Reference proteome</keyword>
<proteinExistence type="predicted"/>
<dbReference type="OrthoDB" id="7263223at2"/>
<evidence type="ECO:0000313" key="2">
    <source>
        <dbReference type="Proteomes" id="UP000487350"/>
    </source>
</evidence>
<protein>
    <submittedName>
        <fullName evidence="1">Uncharacterized protein</fullName>
    </submittedName>
</protein>
<evidence type="ECO:0000313" key="1">
    <source>
        <dbReference type="EMBL" id="MRD49573.1"/>
    </source>
</evidence>
<dbReference type="EMBL" id="WJBU01000027">
    <property type="protein sequence ID" value="MRD49573.1"/>
    <property type="molecule type" value="Genomic_DNA"/>
</dbReference>